<sequence>MRLPYQVVPAIGSVLQLVLPQDNLHFFEPGDGRRIVLPAEESPS</sequence>
<organism evidence="1 2">
    <name type="scientific">Edwardsiella ictaluri (strain 93-146)</name>
    <dbReference type="NCBI Taxonomy" id="634503"/>
    <lineage>
        <taxon>Bacteria</taxon>
        <taxon>Pseudomonadati</taxon>
        <taxon>Pseudomonadota</taxon>
        <taxon>Gammaproteobacteria</taxon>
        <taxon>Enterobacterales</taxon>
        <taxon>Hafniaceae</taxon>
        <taxon>Edwardsiella</taxon>
    </lineage>
</organism>
<reference evidence="2" key="1">
    <citation type="submission" date="2009-03" db="EMBL/GenBank/DDBJ databases">
        <title>Complete genome sequence of Edwardsiella ictaluri 93-146.</title>
        <authorList>
            <person name="Williams M.L."/>
            <person name="Gillaspy A.F."/>
            <person name="Dyer D.W."/>
            <person name="Thune R.L."/>
            <person name="Waldbieser G.C."/>
            <person name="Schuster S.C."/>
            <person name="Gipson J."/>
            <person name="Zaitshik J."/>
            <person name="Landry C."/>
            <person name="Lawrence M.L."/>
        </authorList>
    </citation>
    <scope>NUCLEOTIDE SEQUENCE [LARGE SCALE GENOMIC DNA]</scope>
    <source>
        <strain evidence="2">93-146</strain>
    </source>
</reference>
<dbReference type="KEGG" id="eic:NT01EI_3685"/>
<proteinExistence type="predicted"/>
<protein>
    <submittedName>
        <fullName evidence="1">Uncharacterized protein</fullName>
    </submittedName>
</protein>
<dbReference type="AlphaFoldDB" id="C5B973"/>
<evidence type="ECO:0000313" key="1">
    <source>
        <dbReference type="EMBL" id="ACR70813.1"/>
    </source>
</evidence>
<dbReference type="Proteomes" id="UP000001485">
    <property type="component" value="Chromosome"/>
</dbReference>
<gene>
    <name evidence="1" type="ordered locus">NT01EI_3685</name>
</gene>
<dbReference type="EMBL" id="CP001600">
    <property type="protein sequence ID" value="ACR70813.1"/>
    <property type="molecule type" value="Genomic_DNA"/>
</dbReference>
<evidence type="ECO:0000313" key="2">
    <source>
        <dbReference type="Proteomes" id="UP000001485"/>
    </source>
</evidence>
<reference evidence="1 2" key="2">
    <citation type="journal article" date="2012" name="J. Bacteriol.">
        <title>Genome Sequence of Edwardsiella ictaluri 93-146, a Strain Associated with a Natural Channel Catfish Outbreak of Enteric Septicemia of Catfish.</title>
        <authorList>
            <person name="Williams M.L."/>
            <person name="Gillaspy A.F."/>
            <person name="Dyer D.W."/>
            <person name="Thune R.L."/>
            <person name="Waldbieser G.C."/>
            <person name="Schuster S.C."/>
            <person name="Gipson J."/>
            <person name="Zaitshik J."/>
            <person name="Landry C."/>
            <person name="Banes M.M."/>
            <person name="Lawrence M.L."/>
        </authorList>
    </citation>
    <scope>NUCLEOTIDE SEQUENCE [LARGE SCALE GENOMIC DNA]</scope>
    <source>
        <strain evidence="1 2">93-146</strain>
    </source>
</reference>
<dbReference type="STRING" id="67780.B6E78_10065"/>
<name>C5B973_EDWI9</name>
<dbReference type="HOGENOM" id="CLU_3215528_0_0_6"/>
<accession>C5B973</accession>